<feature type="transmembrane region" description="Helical" evidence="1">
    <location>
        <begin position="162"/>
        <end position="183"/>
    </location>
</feature>
<proteinExistence type="predicted"/>
<dbReference type="Pfam" id="PF06108">
    <property type="entry name" value="DUF952"/>
    <property type="match status" value="1"/>
</dbReference>
<keyword evidence="1" id="KW-1133">Transmembrane helix</keyword>
<keyword evidence="3" id="KW-1185">Reference proteome</keyword>
<sequence length="186" mass="20846">MTRIFHALTPGVWAAESRPRAARWTLPGQSRRYPRTVTPSPPDRIFHIATAADWRRTLESGTYTTSTIGRSLDEEGFIHASRRDQVQGVFDRYYRGAGEHLVLLTIDPTRLTDAEVRVEPVGDDTYPHVYGPIDRGAVLEVTPLDRRGRSETLMSMWMKGMAVRMALALAAMLALAVLLWAVGVTR</sequence>
<dbReference type="InterPro" id="IPR009297">
    <property type="entry name" value="DUF952"/>
</dbReference>
<reference evidence="2 3" key="1">
    <citation type="submission" date="2020-09" db="EMBL/GenBank/DDBJ databases">
        <title>novel species in genus Nocardioides.</title>
        <authorList>
            <person name="Zhang G."/>
        </authorList>
    </citation>
    <scope>NUCLEOTIDE SEQUENCE [LARGE SCALE GENOMIC DNA]</scope>
    <source>
        <strain evidence="2 3">KCTC 39551</strain>
    </source>
</reference>
<dbReference type="PANTHER" id="PTHR34129:SF1">
    <property type="entry name" value="DUF952 DOMAIN-CONTAINING PROTEIN"/>
    <property type="match status" value="1"/>
</dbReference>
<evidence type="ECO:0000313" key="2">
    <source>
        <dbReference type="EMBL" id="MBD3925509.1"/>
    </source>
</evidence>
<accession>A0ABR8NBJ3</accession>
<keyword evidence="1" id="KW-0472">Membrane</keyword>
<gene>
    <name evidence="2" type="ORF">IEZ26_12800</name>
</gene>
<evidence type="ECO:0000313" key="3">
    <source>
        <dbReference type="Proteomes" id="UP000618818"/>
    </source>
</evidence>
<dbReference type="EMBL" id="JACXYZ010000001">
    <property type="protein sequence ID" value="MBD3925509.1"/>
    <property type="molecule type" value="Genomic_DNA"/>
</dbReference>
<dbReference type="SUPFAM" id="SSF56399">
    <property type="entry name" value="ADP-ribosylation"/>
    <property type="match status" value="1"/>
</dbReference>
<organism evidence="2 3">
    <name type="scientific">Nocardioides cavernae</name>
    <dbReference type="NCBI Taxonomy" id="1921566"/>
    <lineage>
        <taxon>Bacteria</taxon>
        <taxon>Bacillati</taxon>
        <taxon>Actinomycetota</taxon>
        <taxon>Actinomycetes</taxon>
        <taxon>Propionibacteriales</taxon>
        <taxon>Nocardioidaceae</taxon>
        <taxon>Nocardioides</taxon>
    </lineage>
</organism>
<comment type="caution">
    <text evidence="2">The sequence shown here is derived from an EMBL/GenBank/DDBJ whole genome shotgun (WGS) entry which is preliminary data.</text>
</comment>
<name>A0ABR8NBJ3_9ACTN</name>
<dbReference type="Gene3D" id="3.20.170.20">
    <property type="entry name" value="Protein of unknown function DUF952"/>
    <property type="match status" value="1"/>
</dbReference>
<evidence type="ECO:0000256" key="1">
    <source>
        <dbReference type="SAM" id="Phobius"/>
    </source>
</evidence>
<dbReference type="PANTHER" id="PTHR34129">
    <property type="entry name" value="BLR1139 PROTEIN"/>
    <property type="match status" value="1"/>
</dbReference>
<dbReference type="Proteomes" id="UP000618818">
    <property type="component" value="Unassembled WGS sequence"/>
</dbReference>
<keyword evidence="1" id="KW-0812">Transmembrane</keyword>
<protein>
    <submittedName>
        <fullName evidence="2">DUF952 domain-containing protein</fullName>
    </submittedName>
</protein>